<organism evidence="1 2">
    <name type="scientific">Mucor circinelloides f. lusitanicus</name>
    <name type="common">Mucor racemosus var. lusitanicus</name>
    <dbReference type="NCBI Taxonomy" id="29924"/>
    <lineage>
        <taxon>Eukaryota</taxon>
        <taxon>Fungi</taxon>
        <taxon>Fungi incertae sedis</taxon>
        <taxon>Mucoromycota</taxon>
        <taxon>Mucoromycotina</taxon>
        <taxon>Mucoromycetes</taxon>
        <taxon>Mucorales</taxon>
        <taxon>Mucorineae</taxon>
        <taxon>Mucoraceae</taxon>
        <taxon>Mucor</taxon>
    </lineage>
</organism>
<dbReference type="AlphaFoldDB" id="A0A8H4B863"/>
<gene>
    <name evidence="1" type="ORF">FB192DRAFT_1451625</name>
</gene>
<proteinExistence type="predicted"/>
<reference evidence="1 2" key="1">
    <citation type="submission" date="2019-09" db="EMBL/GenBank/DDBJ databases">
        <authorList>
            <consortium name="DOE Joint Genome Institute"/>
            <person name="Mondo S.J."/>
            <person name="Navarro-Mendoza M.I."/>
            <person name="Perez-Arques C."/>
            <person name="Panchal S."/>
            <person name="Nicolas F.E."/>
            <person name="Ganguly P."/>
            <person name="Pangilinan J."/>
            <person name="Grigoriev I."/>
            <person name="Heitman J."/>
            <person name="Sanya K."/>
            <person name="Garre V."/>
        </authorList>
    </citation>
    <scope>NUCLEOTIDE SEQUENCE [LARGE SCALE GENOMIC DNA]</scope>
    <source>
        <strain evidence="1 2">MU402</strain>
    </source>
</reference>
<sequence>MDFPCGSVARVDAFEPLSFPKTEVEIARLLPAVVALIVHANTIEHVIDVRLDEEILAAIAASRMNPPKLAAYKSNWIARILNEARKQSIECTHSKPNWNPIASRIIDHLVANRVPPKDIVSLTSDLLFKKLQEDKFPMESDLEWIRLLYLSAFRLVRSDFFPITKQTEGDLLKRVWFIIDSCFDFGNINCTGGEKSSQASADTCNANRSISNPTRQSAGLYLLRQAAEKVGGYESLLELWQDFAPVILATIHSKSPIQRLLNYTGDFHEFCDAFKDTDLHEYKEYFDAMDFAWTRVLKDKSPTKTDKVRIVNVLRDGQDRASQLGLQEVYPHATDMADDDFDE</sequence>
<dbReference type="Proteomes" id="UP000469890">
    <property type="component" value="Unassembled WGS sequence"/>
</dbReference>
<protein>
    <submittedName>
        <fullName evidence="1">Uncharacterized protein</fullName>
    </submittedName>
</protein>
<name>A0A8H4B863_MUCCL</name>
<evidence type="ECO:0000313" key="2">
    <source>
        <dbReference type="Proteomes" id="UP000469890"/>
    </source>
</evidence>
<evidence type="ECO:0000313" key="1">
    <source>
        <dbReference type="EMBL" id="KAF1797483.1"/>
    </source>
</evidence>
<comment type="caution">
    <text evidence="1">The sequence shown here is derived from an EMBL/GenBank/DDBJ whole genome shotgun (WGS) entry which is preliminary data.</text>
</comment>
<accession>A0A8H4B863</accession>
<dbReference type="EMBL" id="JAAECE010000009">
    <property type="protein sequence ID" value="KAF1797483.1"/>
    <property type="molecule type" value="Genomic_DNA"/>
</dbReference>